<accession>A0A502CKB7</accession>
<proteinExistence type="predicted"/>
<dbReference type="Proteomes" id="UP000317722">
    <property type="component" value="Unassembled WGS sequence"/>
</dbReference>
<reference evidence="1 2" key="1">
    <citation type="journal article" date="2019" name="Environ. Microbiol.">
        <title>Species interactions and distinct microbial communities in high Arctic permafrost affected cryosols are associated with the CH4 and CO2 gas fluxes.</title>
        <authorList>
            <person name="Altshuler I."/>
            <person name="Hamel J."/>
            <person name="Turney S."/>
            <person name="Magnuson E."/>
            <person name="Levesque R."/>
            <person name="Greer C."/>
            <person name="Whyte L.G."/>
        </authorList>
    </citation>
    <scope>NUCLEOTIDE SEQUENCE [LARGE SCALE GENOMIC DNA]</scope>
    <source>
        <strain evidence="1 2">S9.3A</strain>
    </source>
</reference>
<gene>
    <name evidence="1" type="ORF">EAH86_19840</name>
</gene>
<organism evidence="1 2">
    <name type="scientific">Pedococcus bigeumensis</name>
    <dbReference type="NCBI Taxonomy" id="433644"/>
    <lineage>
        <taxon>Bacteria</taxon>
        <taxon>Bacillati</taxon>
        <taxon>Actinomycetota</taxon>
        <taxon>Actinomycetes</taxon>
        <taxon>Micrococcales</taxon>
        <taxon>Intrasporangiaceae</taxon>
        <taxon>Pedococcus</taxon>
    </lineage>
</organism>
<name>A0A502CKB7_9MICO</name>
<dbReference type="Gene3D" id="2.60.120.260">
    <property type="entry name" value="Galactose-binding domain-like"/>
    <property type="match status" value="1"/>
</dbReference>
<sequence>MISVSDGIALVNANGGEVPAFVTDHTGLVAVGNIVTISPLGETYELTSIRSGGTPAGLVLGSNLLPNPGFEYGPAGAPPDNWTEYTTTANAVLVWDNTAGESLAGSARALVTMTPDVVPVDHTTASRPVMVDDGIDYQGSVWLKAVGTATAWACVLKVLTAPDAAKCEPGDPAATETTLATVTSPGGAYQLALGPITVPATHGYARLLLQTTADAGAVMVVSWDEAALQQKVTP</sequence>
<dbReference type="EMBL" id="RCZM01000009">
    <property type="protein sequence ID" value="TPG12559.1"/>
    <property type="molecule type" value="Genomic_DNA"/>
</dbReference>
<comment type="caution">
    <text evidence="1">The sequence shown here is derived from an EMBL/GenBank/DDBJ whole genome shotgun (WGS) entry which is preliminary data.</text>
</comment>
<evidence type="ECO:0000313" key="1">
    <source>
        <dbReference type="EMBL" id="TPG12559.1"/>
    </source>
</evidence>
<dbReference type="AlphaFoldDB" id="A0A502CKB7"/>
<keyword evidence="2" id="KW-1185">Reference proteome</keyword>
<evidence type="ECO:0000313" key="2">
    <source>
        <dbReference type="Proteomes" id="UP000317722"/>
    </source>
</evidence>
<protein>
    <submittedName>
        <fullName evidence="1">Uncharacterized protein</fullName>
    </submittedName>
</protein>